<feature type="domain" description="Methyltransferase type 11" evidence="4">
    <location>
        <begin position="50"/>
        <end position="143"/>
    </location>
</feature>
<accession>A0A098G909</accession>
<dbReference type="InterPro" id="IPR051052">
    <property type="entry name" value="Diverse_substrate_MTase"/>
</dbReference>
<evidence type="ECO:0000259" key="4">
    <source>
        <dbReference type="Pfam" id="PF08241"/>
    </source>
</evidence>
<evidence type="ECO:0000256" key="1">
    <source>
        <dbReference type="ARBA" id="ARBA00008361"/>
    </source>
</evidence>
<name>A0A098G909_9GAMM</name>
<evidence type="ECO:0000313" key="6">
    <source>
        <dbReference type="Proteomes" id="UP000032430"/>
    </source>
</evidence>
<dbReference type="InterPro" id="IPR029063">
    <property type="entry name" value="SAM-dependent_MTases_sf"/>
</dbReference>
<evidence type="ECO:0000313" key="5">
    <source>
        <dbReference type="EMBL" id="CEG58984.1"/>
    </source>
</evidence>
<dbReference type="KEGG" id="lfa:LFA_3659"/>
<evidence type="ECO:0000256" key="3">
    <source>
        <dbReference type="ARBA" id="ARBA00022679"/>
    </source>
</evidence>
<dbReference type="STRING" id="1212491.LFA_3659"/>
<reference evidence="6" key="1">
    <citation type="submission" date="2014-09" db="EMBL/GenBank/DDBJ databases">
        <authorList>
            <person name="Gomez-Valero L."/>
        </authorList>
    </citation>
    <scope>NUCLEOTIDE SEQUENCE [LARGE SCALE GENOMIC DNA]</scope>
    <source>
        <strain evidence="6">ATCC700992</strain>
    </source>
</reference>
<sequence length="448" mass="51576">MGEIFKKELPNPVLSYTGERFTEGHDIETEIEHYHRYFFARSYCRGKDVLDIASGEGYGSAILAQVAASVVGVDICAEAVSHAQMVHTYPNLRYLMGDVCKIPLDDQSVDVVVSFETLEHFYEHDLFMQEVKRVLRPDGQLIISTPNSDIYSAIGIPANPYHVNELTKIEFTGLCRKYFKYMSLLNQRTLVGSVLVGEGDTAELPILFESRGQDYVESSKGLSRAFYLISILSDVEHMTVHNSIYINGGIRDSLNSTSQLFHQMLTEKNRHIENLEHSTLHKDKHIENLEHSTLHKDKHIENLENTTRHKDKHIENLENMILDKDRQIKYLKILIEGKEQHVFQQNNESHDFQEQSSKSAITWIRKKILSRKEIRICSKSTYFDASWYLAQYPDVKESGINPVVHYVQFGALEQRDPGPNFSTKNYLKANPKVRKKGINPLFHFEQQA</sequence>
<dbReference type="Gene3D" id="3.40.50.150">
    <property type="entry name" value="Vaccinia Virus protein VP39"/>
    <property type="match status" value="1"/>
</dbReference>
<dbReference type="Pfam" id="PF08241">
    <property type="entry name" value="Methyltransf_11"/>
    <property type="match status" value="1"/>
</dbReference>
<dbReference type="GO" id="GO:0008757">
    <property type="term" value="F:S-adenosylmethionine-dependent methyltransferase activity"/>
    <property type="evidence" value="ECO:0007669"/>
    <property type="project" value="InterPro"/>
</dbReference>
<dbReference type="PANTHER" id="PTHR44942">
    <property type="entry name" value="METHYLTRANSF_11 DOMAIN-CONTAINING PROTEIN"/>
    <property type="match status" value="1"/>
</dbReference>
<organism evidence="5 6">
    <name type="scientific">Legionella fallonii LLAP-10</name>
    <dbReference type="NCBI Taxonomy" id="1212491"/>
    <lineage>
        <taxon>Bacteria</taxon>
        <taxon>Pseudomonadati</taxon>
        <taxon>Pseudomonadota</taxon>
        <taxon>Gammaproteobacteria</taxon>
        <taxon>Legionellales</taxon>
        <taxon>Legionellaceae</taxon>
        <taxon>Legionella</taxon>
    </lineage>
</organism>
<dbReference type="GO" id="GO:0032259">
    <property type="term" value="P:methylation"/>
    <property type="evidence" value="ECO:0007669"/>
    <property type="project" value="UniProtKB-KW"/>
</dbReference>
<dbReference type="RefSeq" id="WP_052674030.1">
    <property type="nucleotide sequence ID" value="NZ_LN614827.1"/>
</dbReference>
<dbReference type="InterPro" id="IPR013216">
    <property type="entry name" value="Methyltransf_11"/>
</dbReference>
<dbReference type="SUPFAM" id="SSF53335">
    <property type="entry name" value="S-adenosyl-L-methionine-dependent methyltransferases"/>
    <property type="match status" value="1"/>
</dbReference>
<proteinExistence type="inferred from homology"/>
<dbReference type="OrthoDB" id="9179784at2"/>
<evidence type="ECO:0000256" key="2">
    <source>
        <dbReference type="ARBA" id="ARBA00022603"/>
    </source>
</evidence>
<dbReference type="AlphaFoldDB" id="A0A098G909"/>
<keyword evidence="6" id="KW-1185">Reference proteome</keyword>
<keyword evidence="3" id="KW-0808">Transferase</keyword>
<dbReference type="CDD" id="cd02440">
    <property type="entry name" value="AdoMet_MTases"/>
    <property type="match status" value="1"/>
</dbReference>
<gene>
    <name evidence="5" type="ORF">LFA_3659</name>
</gene>
<keyword evidence="2" id="KW-0489">Methyltransferase</keyword>
<dbReference type="Proteomes" id="UP000032430">
    <property type="component" value="Chromosome I"/>
</dbReference>
<dbReference type="PANTHER" id="PTHR44942:SF4">
    <property type="entry name" value="METHYLTRANSFERASE TYPE 11 DOMAIN-CONTAINING PROTEIN"/>
    <property type="match status" value="1"/>
</dbReference>
<comment type="similarity">
    <text evidence="1">Belongs to the methyltransferase superfamily.</text>
</comment>
<dbReference type="HOGENOM" id="CLU_610836_0_0_6"/>
<dbReference type="EMBL" id="LN614827">
    <property type="protein sequence ID" value="CEG58984.1"/>
    <property type="molecule type" value="Genomic_DNA"/>
</dbReference>
<protein>
    <recommendedName>
        <fullName evidence="4">Methyltransferase type 11 domain-containing protein</fullName>
    </recommendedName>
</protein>